<protein>
    <submittedName>
        <fullName evidence="1">Uncharacterized protein</fullName>
    </submittedName>
</protein>
<dbReference type="EMBL" id="MCGO01000049">
    <property type="protein sequence ID" value="ORY37623.1"/>
    <property type="molecule type" value="Genomic_DNA"/>
</dbReference>
<name>A0A1Y2BSA9_9FUNG</name>
<dbReference type="AlphaFoldDB" id="A0A1Y2BSA9"/>
<comment type="caution">
    <text evidence="1">The sequence shown here is derived from an EMBL/GenBank/DDBJ whole genome shotgun (WGS) entry which is preliminary data.</text>
</comment>
<evidence type="ECO:0000313" key="2">
    <source>
        <dbReference type="Proteomes" id="UP000193642"/>
    </source>
</evidence>
<evidence type="ECO:0000313" key="1">
    <source>
        <dbReference type="EMBL" id="ORY37623.1"/>
    </source>
</evidence>
<organism evidence="1 2">
    <name type="scientific">Rhizoclosmatium globosum</name>
    <dbReference type="NCBI Taxonomy" id="329046"/>
    <lineage>
        <taxon>Eukaryota</taxon>
        <taxon>Fungi</taxon>
        <taxon>Fungi incertae sedis</taxon>
        <taxon>Chytridiomycota</taxon>
        <taxon>Chytridiomycota incertae sedis</taxon>
        <taxon>Chytridiomycetes</taxon>
        <taxon>Chytridiales</taxon>
        <taxon>Chytriomycetaceae</taxon>
        <taxon>Rhizoclosmatium</taxon>
    </lineage>
</organism>
<keyword evidence="2" id="KW-1185">Reference proteome</keyword>
<sequence>MQSVVASWSSAKLVVTLISDTYTTFNRPNYPPMALNTHIKHDFISMERIRVTLPNGKYHWERPTIPPPSSFQKHFSLINKCIFSSP</sequence>
<reference evidence="1 2" key="1">
    <citation type="submission" date="2016-07" db="EMBL/GenBank/DDBJ databases">
        <title>Pervasive Adenine N6-methylation of Active Genes in Fungi.</title>
        <authorList>
            <consortium name="DOE Joint Genome Institute"/>
            <person name="Mondo S.J."/>
            <person name="Dannebaum R.O."/>
            <person name="Kuo R.C."/>
            <person name="Labutti K."/>
            <person name="Haridas S."/>
            <person name="Kuo A."/>
            <person name="Salamov A."/>
            <person name="Ahrendt S.R."/>
            <person name="Lipzen A."/>
            <person name="Sullivan W."/>
            <person name="Andreopoulos W.B."/>
            <person name="Clum A."/>
            <person name="Lindquist E."/>
            <person name="Daum C."/>
            <person name="Ramamoorthy G.K."/>
            <person name="Gryganskyi A."/>
            <person name="Culley D."/>
            <person name="Magnuson J.K."/>
            <person name="James T.Y."/>
            <person name="O'Malley M.A."/>
            <person name="Stajich J.E."/>
            <person name="Spatafora J.W."/>
            <person name="Visel A."/>
            <person name="Grigoriev I.V."/>
        </authorList>
    </citation>
    <scope>NUCLEOTIDE SEQUENCE [LARGE SCALE GENOMIC DNA]</scope>
    <source>
        <strain evidence="1 2">JEL800</strain>
    </source>
</reference>
<gene>
    <name evidence="1" type="ORF">BCR33DRAFT_448205</name>
</gene>
<proteinExistence type="predicted"/>
<accession>A0A1Y2BSA9</accession>
<dbReference type="Proteomes" id="UP000193642">
    <property type="component" value="Unassembled WGS sequence"/>
</dbReference>